<comment type="caution">
    <text evidence="4">The sequence shown here is derived from an EMBL/GenBank/DDBJ whole genome shotgun (WGS) entry which is preliminary data.</text>
</comment>
<dbReference type="Proteomes" id="UP000585474">
    <property type="component" value="Unassembled WGS sequence"/>
</dbReference>
<evidence type="ECO:0000259" key="3">
    <source>
        <dbReference type="Pfam" id="PF17766"/>
    </source>
</evidence>
<dbReference type="EMBL" id="BJWL01000024">
    <property type="protein sequence ID" value="GFZ15046.1"/>
    <property type="molecule type" value="Genomic_DNA"/>
</dbReference>
<name>A0A7J0GW84_9ERIC</name>
<evidence type="ECO:0000256" key="1">
    <source>
        <dbReference type="ARBA" id="ARBA00011073"/>
    </source>
</evidence>
<comment type="similarity">
    <text evidence="1">Belongs to the peptidase S8 family.</text>
</comment>
<dbReference type="PANTHER" id="PTHR10795">
    <property type="entry name" value="PROPROTEIN CONVERTASE SUBTILISIN/KEXIN"/>
    <property type="match status" value="1"/>
</dbReference>
<dbReference type="InterPro" id="IPR045051">
    <property type="entry name" value="SBT"/>
</dbReference>
<dbReference type="InterPro" id="IPR041469">
    <property type="entry name" value="Subtilisin-like_FN3"/>
</dbReference>
<evidence type="ECO:0000313" key="4">
    <source>
        <dbReference type="EMBL" id="GFZ15046.1"/>
    </source>
</evidence>
<accession>A0A7J0GW84</accession>
<protein>
    <recommendedName>
        <fullName evidence="3">Subtilisin-like protease fibronectin type-III domain-containing protein</fullName>
    </recommendedName>
</protein>
<dbReference type="Gene3D" id="2.60.40.2310">
    <property type="match status" value="1"/>
</dbReference>
<feature type="domain" description="Subtilisin-like protease fibronectin type-III" evidence="3">
    <location>
        <begin position="205"/>
        <end position="295"/>
    </location>
</feature>
<sequence>MYSLVYGKNVPNTRQCFTREDFRYCIFGSLDRTLVNGTIVLCDALDTREEPLNAGAVGTVMQDDRFLYVAFSFPFPATNLNLSTGGEVYNYINATSEPTAIIEKITEINDELAPFVVSFSLRGPSPIASDILMLPMTAVINPNAEFAYVSGHPVKAVNPGQVYDCGEADYVKFLCGQGYSDKSLRLVTESNSIFCSESNNATVWDLNYPSFTLSSSTKSESITRVFHSTVTNIGSAVSVYKATMAVEPSVLSFKAIGQKMTFAVTVSGVVASGSVGWSGSLVWDNGVYQVRIPIVDCFSIWGFCCDAMRCDAM</sequence>
<dbReference type="CDD" id="cd02120">
    <property type="entry name" value="PA_subtilisin_like"/>
    <property type="match status" value="1"/>
</dbReference>
<reference evidence="4 5" key="1">
    <citation type="submission" date="2019-07" db="EMBL/GenBank/DDBJ databases">
        <title>De Novo Assembly of kiwifruit Actinidia rufa.</title>
        <authorList>
            <person name="Sugita-Konishi S."/>
            <person name="Sato K."/>
            <person name="Mori E."/>
            <person name="Abe Y."/>
            <person name="Kisaki G."/>
            <person name="Hamano K."/>
            <person name="Suezawa K."/>
            <person name="Otani M."/>
            <person name="Fukuda T."/>
            <person name="Manabe T."/>
            <person name="Gomi K."/>
            <person name="Tabuchi M."/>
            <person name="Akimitsu K."/>
            <person name="Kataoka I."/>
        </authorList>
    </citation>
    <scope>NUCLEOTIDE SEQUENCE [LARGE SCALE GENOMIC DNA]</scope>
    <source>
        <strain evidence="5">cv. Fuchu</strain>
    </source>
</reference>
<keyword evidence="5" id="KW-1185">Reference proteome</keyword>
<dbReference type="OrthoDB" id="4803627at2759"/>
<proteinExistence type="inferred from homology"/>
<dbReference type="Gene3D" id="3.50.30.30">
    <property type="match status" value="1"/>
</dbReference>
<organism evidence="4 5">
    <name type="scientific">Actinidia rufa</name>
    <dbReference type="NCBI Taxonomy" id="165716"/>
    <lineage>
        <taxon>Eukaryota</taxon>
        <taxon>Viridiplantae</taxon>
        <taxon>Streptophyta</taxon>
        <taxon>Embryophyta</taxon>
        <taxon>Tracheophyta</taxon>
        <taxon>Spermatophyta</taxon>
        <taxon>Magnoliopsida</taxon>
        <taxon>eudicotyledons</taxon>
        <taxon>Gunneridae</taxon>
        <taxon>Pentapetalae</taxon>
        <taxon>asterids</taxon>
        <taxon>Ericales</taxon>
        <taxon>Actinidiaceae</taxon>
        <taxon>Actinidia</taxon>
    </lineage>
</organism>
<evidence type="ECO:0000313" key="5">
    <source>
        <dbReference type="Proteomes" id="UP000585474"/>
    </source>
</evidence>
<keyword evidence="2" id="KW-0732">Signal</keyword>
<dbReference type="Pfam" id="PF17766">
    <property type="entry name" value="fn3_6"/>
    <property type="match status" value="1"/>
</dbReference>
<evidence type="ECO:0000256" key="2">
    <source>
        <dbReference type="ARBA" id="ARBA00022729"/>
    </source>
</evidence>
<dbReference type="AlphaFoldDB" id="A0A7J0GW84"/>
<gene>
    <name evidence="4" type="ORF">Acr_24g0012360</name>
</gene>